<dbReference type="AlphaFoldDB" id="A0A9E2BHB5"/>
<evidence type="ECO:0000313" key="1">
    <source>
        <dbReference type="EMBL" id="MBT9145553.1"/>
    </source>
</evidence>
<dbReference type="Proteomes" id="UP000811545">
    <property type="component" value="Unassembled WGS sequence"/>
</dbReference>
<protein>
    <submittedName>
        <fullName evidence="1">Uncharacterized protein</fullName>
    </submittedName>
</protein>
<proteinExistence type="predicted"/>
<comment type="caution">
    <text evidence="1">The sequence shown here is derived from an EMBL/GenBank/DDBJ whole genome shotgun (WGS) entry which is preliminary data.</text>
</comment>
<name>A0A9E2BHB5_PSYF1</name>
<gene>
    <name evidence="1" type="ORF">DDT42_01425</name>
</gene>
<sequence length="81" mass="9010">MQQIYLPASSKRGCSGVSTCNYILNPGQIIDIANMVNEITGNHNGVELVARRDWDKITQLLTPDSRLLTSDSIILDYGKSW</sequence>
<reference evidence="1 2" key="1">
    <citation type="journal article" date="2021" name="bioRxiv">
        <title>Unique metabolic strategies in Hadean analogues reveal hints for primordial physiology.</title>
        <authorList>
            <person name="Nobu M.K."/>
            <person name="Nakai R."/>
            <person name="Tamazawa S."/>
            <person name="Mori H."/>
            <person name="Toyoda A."/>
            <person name="Ijiri A."/>
            <person name="Suzuki S."/>
            <person name="Kurokawa K."/>
            <person name="Kamagata Y."/>
            <person name="Tamaki H."/>
        </authorList>
    </citation>
    <scope>NUCLEOTIDE SEQUENCE [LARGE SCALE GENOMIC DNA]</scope>
    <source>
        <strain evidence="1">BS525</strain>
    </source>
</reference>
<dbReference type="EMBL" id="QLTW01000114">
    <property type="protein sequence ID" value="MBT9145553.1"/>
    <property type="molecule type" value="Genomic_DNA"/>
</dbReference>
<accession>A0A9E2BHB5</accession>
<evidence type="ECO:0000313" key="2">
    <source>
        <dbReference type="Proteomes" id="UP000811545"/>
    </source>
</evidence>
<organism evidence="1 2">
    <name type="scientific">Psychracetigena formicireducens</name>
    <dbReference type="NCBI Taxonomy" id="2986056"/>
    <lineage>
        <taxon>Bacteria</taxon>
        <taxon>Bacillati</taxon>
        <taxon>Candidatus Lithacetigenota</taxon>
        <taxon>Candidatus Psychracetigena</taxon>
    </lineage>
</organism>